<dbReference type="FunFam" id="1.10.10.10:FF:000001">
    <property type="entry name" value="LysR family transcriptional regulator"/>
    <property type="match status" value="1"/>
</dbReference>
<keyword evidence="2" id="KW-0805">Transcription regulation</keyword>
<dbReference type="GO" id="GO:0006351">
    <property type="term" value="P:DNA-templated transcription"/>
    <property type="evidence" value="ECO:0007669"/>
    <property type="project" value="TreeGrafter"/>
</dbReference>
<dbReference type="Proteomes" id="UP000065261">
    <property type="component" value="Chromosome II"/>
</dbReference>
<sequence>MNIKLTRSLTMFVRIVETNSMSLAAKQLGMTTSAVSQQIKTLEQEVGLNLFNRSPRSLSLTEAGDIYYQSCKKLLQTAEQTKQKLQYLTGIPSGKLKLVAPVGFGAGLLSEPLKRLIELHPKLNIELILTDEPIDMLKEGADLALCIGPLNDSNLIARKLAQWPYALCVNATHPLAKNDQCIEQLNQYTHIAHSHLNYQLFKPNSAPYTLKAPRIKVNNMQSVIQLVCDGLGYAMLPEPEVRERIKNKELKQLHKDWQRSNYTVYAVTPKRDFIAAKTYALLDILKKHFAEVTLGTKQHL</sequence>
<evidence type="ECO:0000313" key="6">
    <source>
        <dbReference type="EMBL" id="ALS34879.1"/>
    </source>
</evidence>
<dbReference type="InterPro" id="IPR058163">
    <property type="entry name" value="LysR-type_TF_proteobact-type"/>
</dbReference>
<dbReference type="EMBL" id="CP011035">
    <property type="protein sequence ID" value="ALS34879.1"/>
    <property type="molecule type" value="Genomic_DNA"/>
</dbReference>
<evidence type="ECO:0000256" key="1">
    <source>
        <dbReference type="ARBA" id="ARBA00009437"/>
    </source>
</evidence>
<feature type="domain" description="HTH lysR-type" evidence="5">
    <location>
        <begin position="1"/>
        <end position="61"/>
    </location>
</feature>
<evidence type="ECO:0000313" key="7">
    <source>
        <dbReference type="Proteomes" id="UP000065261"/>
    </source>
</evidence>
<dbReference type="Pfam" id="PF00126">
    <property type="entry name" value="HTH_1"/>
    <property type="match status" value="1"/>
</dbReference>
<gene>
    <name evidence="6" type="ORF">PTRA_b0392</name>
</gene>
<evidence type="ECO:0000256" key="4">
    <source>
        <dbReference type="ARBA" id="ARBA00023163"/>
    </source>
</evidence>
<accession>A0A0U2ITE5</accession>
<dbReference type="PRINTS" id="PR00039">
    <property type="entry name" value="HTHLYSR"/>
</dbReference>
<dbReference type="InterPro" id="IPR005119">
    <property type="entry name" value="LysR_subst-bd"/>
</dbReference>
<dbReference type="KEGG" id="ptn:PTRA_b0392"/>
<dbReference type="CDD" id="cd08422">
    <property type="entry name" value="PBP2_CrgA_like"/>
    <property type="match status" value="1"/>
</dbReference>
<dbReference type="PATRIC" id="fig|1315283.4.peg.3468"/>
<dbReference type="RefSeq" id="WP_058374885.1">
    <property type="nucleotide sequence ID" value="NZ_CP011035.1"/>
</dbReference>
<dbReference type="InterPro" id="IPR036388">
    <property type="entry name" value="WH-like_DNA-bd_sf"/>
</dbReference>
<name>A0A0U2ITE5_9GAMM</name>
<dbReference type="OrthoDB" id="8678019at2"/>
<keyword evidence="4" id="KW-0804">Transcription</keyword>
<dbReference type="SUPFAM" id="SSF46785">
    <property type="entry name" value="Winged helix' DNA-binding domain"/>
    <property type="match status" value="1"/>
</dbReference>
<organism evidence="6">
    <name type="scientific">Pseudoalteromonas translucida KMM 520</name>
    <dbReference type="NCBI Taxonomy" id="1315283"/>
    <lineage>
        <taxon>Bacteria</taxon>
        <taxon>Pseudomonadati</taxon>
        <taxon>Pseudomonadota</taxon>
        <taxon>Gammaproteobacteria</taxon>
        <taxon>Alteromonadales</taxon>
        <taxon>Pseudoalteromonadaceae</taxon>
        <taxon>Pseudoalteromonas</taxon>
    </lineage>
</organism>
<evidence type="ECO:0000256" key="2">
    <source>
        <dbReference type="ARBA" id="ARBA00023015"/>
    </source>
</evidence>
<proteinExistence type="inferred from homology"/>
<dbReference type="PANTHER" id="PTHR30537">
    <property type="entry name" value="HTH-TYPE TRANSCRIPTIONAL REGULATOR"/>
    <property type="match status" value="1"/>
</dbReference>
<dbReference type="PANTHER" id="PTHR30537:SF30">
    <property type="entry name" value="TRANSCRIPTIONAL REGULATOR-RELATED"/>
    <property type="match status" value="1"/>
</dbReference>
<dbReference type="PROSITE" id="PS50931">
    <property type="entry name" value="HTH_LYSR"/>
    <property type="match status" value="1"/>
</dbReference>
<dbReference type="AlphaFoldDB" id="A0A0U2ITE5"/>
<protein>
    <recommendedName>
        <fullName evidence="5">HTH lysR-type domain-containing protein</fullName>
    </recommendedName>
</protein>
<dbReference type="GO" id="GO:0043565">
    <property type="term" value="F:sequence-specific DNA binding"/>
    <property type="evidence" value="ECO:0007669"/>
    <property type="project" value="TreeGrafter"/>
</dbReference>
<dbReference type="SUPFAM" id="SSF53850">
    <property type="entry name" value="Periplasmic binding protein-like II"/>
    <property type="match status" value="1"/>
</dbReference>
<dbReference type="InterPro" id="IPR036390">
    <property type="entry name" value="WH_DNA-bd_sf"/>
</dbReference>
<dbReference type="Pfam" id="PF03466">
    <property type="entry name" value="LysR_substrate"/>
    <property type="match status" value="1"/>
</dbReference>
<reference evidence="6 7" key="1">
    <citation type="submission" date="2015-03" db="EMBL/GenBank/DDBJ databases">
        <authorList>
            <person name="Murphy D."/>
        </authorList>
    </citation>
    <scope>NUCLEOTIDE SEQUENCE [LARGE SCALE GENOMIC DNA]</scope>
    <source>
        <strain evidence="6 7">KMM 520</strain>
    </source>
</reference>
<dbReference type="Gene3D" id="3.40.190.290">
    <property type="match status" value="1"/>
</dbReference>
<dbReference type="Gene3D" id="1.10.10.10">
    <property type="entry name" value="Winged helix-like DNA-binding domain superfamily/Winged helix DNA-binding domain"/>
    <property type="match status" value="1"/>
</dbReference>
<evidence type="ECO:0000256" key="3">
    <source>
        <dbReference type="ARBA" id="ARBA00023125"/>
    </source>
</evidence>
<comment type="similarity">
    <text evidence="1">Belongs to the LysR transcriptional regulatory family.</text>
</comment>
<keyword evidence="3" id="KW-0238">DNA-binding</keyword>
<dbReference type="InterPro" id="IPR000847">
    <property type="entry name" value="LysR_HTH_N"/>
</dbReference>
<evidence type="ECO:0000259" key="5">
    <source>
        <dbReference type="PROSITE" id="PS50931"/>
    </source>
</evidence>
<dbReference type="GO" id="GO:0003700">
    <property type="term" value="F:DNA-binding transcription factor activity"/>
    <property type="evidence" value="ECO:0007669"/>
    <property type="project" value="InterPro"/>
</dbReference>